<gene>
    <name evidence="9" type="ORF">G3M56_006385</name>
</gene>
<dbReference type="InterPro" id="IPR036721">
    <property type="entry name" value="RCK_C_sf"/>
</dbReference>
<organism evidence="9 10">
    <name type="scientific">Sulfuriroseicoccus oceanibius</name>
    <dbReference type="NCBI Taxonomy" id="2707525"/>
    <lineage>
        <taxon>Bacteria</taxon>
        <taxon>Pseudomonadati</taxon>
        <taxon>Verrucomicrobiota</taxon>
        <taxon>Verrucomicrobiia</taxon>
        <taxon>Verrucomicrobiales</taxon>
        <taxon>Verrucomicrobiaceae</taxon>
        <taxon>Sulfuriroseicoccus</taxon>
    </lineage>
</organism>
<keyword evidence="2" id="KW-0813">Transport</keyword>
<evidence type="ECO:0000259" key="7">
    <source>
        <dbReference type="PROSITE" id="PS51068"/>
    </source>
</evidence>
<keyword evidence="4" id="KW-0677">Repeat</keyword>
<dbReference type="GO" id="GO:0008324">
    <property type="term" value="F:monoatomic cation transmembrane transporter activity"/>
    <property type="evidence" value="ECO:0007669"/>
    <property type="project" value="InterPro"/>
</dbReference>
<dbReference type="GO" id="GO:0006284">
    <property type="term" value="P:base-excision repair"/>
    <property type="evidence" value="ECO:0007669"/>
    <property type="project" value="InterPro"/>
</dbReference>
<dbReference type="Proteomes" id="UP000475117">
    <property type="component" value="Chromosome"/>
</dbReference>
<evidence type="ECO:0000259" key="8">
    <source>
        <dbReference type="PROSITE" id="PS51202"/>
    </source>
</evidence>
<keyword evidence="5" id="KW-1133">Transmembrane helix</keyword>
<dbReference type="PANTHER" id="PTHR43652">
    <property type="entry name" value="BASIC AMINO ACID ANTIPORTER YFCC-RELATED"/>
    <property type="match status" value="1"/>
</dbReference>
<evidence type="ECO:0000256" key="5">
    <source>
        <dbReference type="ARBA" id="ARBA00022989"/>
    </source>
</evidence>
<dbReference type="InterPro" id="IPR004680">
    <property type="entry name" value="Cit_transptr-like_dom"/>
</dbReference>
<dbReference type="AlphaFoldDB" id="A0A6B3L6I5"/>
<evidence type="ECO:0000256" key="6">
    <source>
        <dbReference type="ARBA" id="ARBA00023136"/>
    </source>
</evidence>
<evidence type="ECO:0000256" key="4">
    <source>
        <dbReference type="ARBA" id="ARBA00022737"/>
    </source>
</evidence>
<dbReference type="RefSeq" id="WP_164362977.1">
    <property type="nucleotide sequence ID" value="NZ_CP066776.1"/>
</dbReference>
<protein>
    <submittedName>
        <fullName evidence="9">SLC13 family permease</fullName>
    </submittedName>
</protein>
<dbReference type="SUPFAM" id="SSF116726">
    <property type="entry name" value="TrkA C-terminal domain-like"/>
    <property type="match status" value="2"/>
</dbReference>
<feature type="domain" description="RCK C-terminal" evidence="8">
    <location>
        <begin position="210"/>
        <end position="294"/>
    </location>
</feature>
<evidence type="ECO:0000313" key="9">
    <source>
        <dbReference type="EMBL" id="QQL46205.1"/>
    </source>
</evidence>
<accession>A0A6B3L6I5</accession>
<dbReference type="KEGG" id="soa:G3M56_006385"/>
<evidence type="ECO:0000256" key="3">
    <source>
        <dbReference type="ARBA" id="ARBA00022692"/>
    </source>
</evidence>
<dbReference type="GO" id="GO:0005886">
    <property type="term" value="C:plasma membrane"/>
    <property type="evidence" value="ECO:0007669"/>
    <property type="project" value="TreeGrafter"/>
</dbReference>
<dbReference type="PROSITE" id="PS51068">
    <property type="entry name" value="FPG_CAT"/>
    <property type="match status" value="1"/>
</dbReference>
<dbReference type="PANTHER" id="PTHR43652:SF2">
    <property type="entry name" value="BASIC AMINO ACID ANTIPORTER YFCC-RELATED"/>
    <property type="match status" value="1"/>
</dbReference>
<dbReference type="GO" id="GO:0008270">
    <property type="term" value="F:zinc ion binding"/>
    <property type="evidence" value="ECO:0007669"/>
    <property type="project" value="InterPro"/>
</dbReference>
<keyword evidence="10" id="KW-1185">Reference proteome</keyword>
<reference evidence="9 10" key="1">
    <citation type="submission" date="2020-12" db="EMBL/GenBank/DDBJ databases">
        <title>Sulforoseuscoccus oceanibium gen. nov., sp. nov., a representative of the phylum Verrucomicrobia with special cytoplasmic membrane, and proposal of Sulforoseuscoccusaceae fam. nov.</title>
        <authorList>
            <person name="Xi F."/>
        </authorList>
    </citation>
    <scope>NUCLEOTIDE SEQUENCE [LARGE SCALE GENOMIC DNA]</scope>
    <source>
        <strain evidence="9 10">T37</strain>
    </source>
</reference>
<dbReference type="Pfam" id="PF02080">
    <property type="entry name" value="TrkA_C"/>
    <property type="match status" value="2"/>
</dbReference>
<dbReference type="GO" id="GO:0003906">
    <property type="term" value="F:DNA-(apurinic or apyrimidinic site) endonuclease activity"/>
    <property type="evidence" value="ECO:0007669"/>
    <property type="project" value="InterPro"/>
</dbReference>
<evidence type="ECO:0000256" key="2">
    <source>
        <dbReference type="ARBA" id="ARBA00022448"/>
    </source>
</evidence>
<dbReference type="GO" id="GO:0019104">
    <property type="term" value="F:DNA N-glycosylase activity"/>
    <property type="evidence" value="ECO:0007669"/>
    <property type="project" value="InterPro"/>
</dbReference>
<dbReference type="Pfam" id="PF03600">
    <property type="entry name" value="CitMHS"/>
    <property type="match status" value="1"/>
</dbReference>
<evidence type="ECO:0000313" key="10">
    <source>
        <dbReference type="Proteomes" id="UP000475117"/>
    </source>
</evidence>
<dbReference type="PROSITE" id="PS51202">
    <property type="entry name" value="RCK_C"/>
    <property type="match status" value="2"/>
</dbReference>
<sequence>MSFTPDQLIVLAVVVGCTVCFIKEWIATEITAMIGAAILLATGILNLDHFTAGFANPAPLTIACLFVVSIALERTGLIETLGDQFLRLAKGSQTRAFLLVMSFPLVISAFTNNTPVVVVMMPILVAFCRSTEAKPSKLLIPLSYAAILGGTCSMVGTSTNLVVDGMATDLGVEPFSLFSITPLGIVYSIIGVAYMWFFGRHLLPDRETLGSLLTPEMKREFLVQVEVGEDSPLIDRALSQLLAKQLKGMHVLEVRRRGVNVLAPLPDVELQPGDRLVLRTGRSGIEKLKSTEDTDLGWGSELGLEPMESREALMIEGMIGPDSPMAGRTLKQLRFRQRFNSLILAIHRRGTNITNQLESHPLQFGDTLLVEGTNEGIERLMNQRGFVTLSEPRQQKFRRKRAPIALAAMIGFVVLGALNVAPTLTLAFLAALVVVAGGCVTPTDAYDAIQWRIIFLIIGMLGIGSAMQSSGTAQTLAEGLTAGIDVFSLSPFWHPYVLLSLVYLMASVFAELISNNAVGALLTPIAVNLANAAGYDPIPFIVAIMFGASASFSTPIGYQTNTYVYGAGGYLFKDFIRVGLPLNIILWIVASVAIPLFWGF</sequence>
<dbReference type="InterPro" id="IPR012319">
    <property type="entry name" value="FPG_cat"/>
</dbReference>
<proteinExistence type="predicted"/>
<dbReference type="InterPro" id="IPR051679">
    <property type="entry name" value="DASS-Related_Transporters"/>
</dbReference>
<comment type="subcellular location">
    <subcellularLocation>
        <location evidence="1">Membrane</location>
        <topology evidence="1">Multi-pass membrane protein</topology>
    </subcellularLocation>
</comment>
<feature type="domain" description="Formamidopyrimidine-DNA glycosylase catalytic" evidence="7">
    <location>
        <begin position="201"/>
        <end position="305"/>
    </location>
</feature>
<name>A0A6B3L6I5_9BACT</name>
<dbReference type="EMBL" id="CP066776">
    <property type="protein sequence ID" value="QQL46205.1"/>
    <property type="molecule type" value="Genomic_DNA"/>
</dbReference>
<keyword evidence="6" id="KW-0472">Membrane</keyword>
<keyword evidence="3" id="KW-0812">Transmembrane</keyword>
<dbReference type="GO" id="GO:0006813">
    <property type="term" value="P:potassium ion transport"/>
    <property type="evidence" value="ECO:0007669"/>
    <property type="project" value="InterPro"/>
</dbReference>
<dbReference type="InterPro" id="IPR006037">
    <property type="entry name" value="RCK_C"/>
</dbReference>
<dbReference type="Gene3D" id="3.30.70.1450">
    <property type="entry name" value="Regulator of K+ conductance, C-terminal domain"/>
    <property type="match status" value="2"/>
</dbReference>
<evidence type="ECO:0000256" key="1">
    <source>
        <dbReference type="ARBA" id="ARBA00004141"/>
    </source>
</evidence>
<feature type="domain" description="RCK C-terminal" evidence="8">
    <location>
        <begin position="302"/>
        <end position="386"/>
    </location>
</feature>